<evidence type="ECO:0000313" key="3">
    <source>
        <dbReference type="EMBL" id="VDR26134.1"/>
    </source>
</evidence>
<keyword evidence="2" id="KW-0472">Membrane</keyword>
<dbReference type="GO" id="GO:0016705">
    <property type="term" value="F:oxidoreductase activity, acting on paired donors, with incorporation or reduction of molecular oxygen"/>
    <property type="evidence" value="ECO:0007669"/>
    <property type="project" value="InterPro"/>
</dbReference>
<feature type="transmembrane region" description="Helical" evidence="2">
    <location>
        <begin position="20"/>
        <end position="39"/>
    </location>
</feature>
<accession>A0A3P8IVI4</accession>
<comment type="similarity">
    <text evidence="1">Belongs to the cytochrome P450 family.</text>
</comment>
<dbReference type="Proteomes" id="UP000274346">
    <property type="component" value="Chromosome"/>
</dbReference>
<dbReference type="GO" id="GO:0020037">
    <property type="term" value="F:heme binding"/>
    <property type="evidence" value="ECO:0007669"/>
    <property type="project" value="InterPro"/>
</dbReference>
<reference evidence="3 4" key="1">
    <citation type="submission" date="2018-12" db="EMBL/GenBank/DDBJ databases">
        <authorList>
            <consortium name="Pathogen Informatics"/>
        </authorList>
    </citation>
    <scope>NUCLEOTIDE SEQUENCE [LARGE SCALE GENOMIC DNA]</scope>
    <source>
        <strain evidence="3 4">NCTC13098</strain>
    </source>
</reference>
<keyword evidence="2" id="KW-1133">Transmembrane helix</keyword>
<dbReference type="InterPro" id="IPR002397">
    <property type="entry name" value="Cyt_P450_B"/>
</dbReference>
<proteinExistence type="inferred from homology"/>
<evidence type="ECO:0000313" key="4">
    <source>
        <dbReference type="Proteomes" id="UP000274346"/>
    </source>
</evidence>
<evidence type="ECO:0000256" key="2">
    <source>
        <dbReference type="SAM" id="Phobius"/>
    </source>
</evidence>
<organism evidence="3 4">
    <name type="scientific">Raoultella terrigena</name>
    <name type="common">Klebsiella terrigena</name>
    <dbReference type="NCBI Taxonomy" id="577"/>
    <lineage>
        <taxon>Bacteria</taxon>
        <taxon>Pseudomonadati</taxon>
        <taxon>Pseudomonadota</taxon>
        <taxon>Gammaproteobacteria</taxon>
        <taxon>Enterobacterales</taxon>
        <taxon>Enterobacteriaceae</taxon>
        <taxon>Klebsiella/Raoultella group</taxon>
        <taxon>Raoultella</taxon>
    </lineage>
</organism>
<dbReference type="GO" id="GO:0004497">
    <property type="term" value="F:monooxygenase activity"/>
    <property type="evidence" value="ECO:0007669"/>
    <property type="project" value="InterPro"/>
</dbReference>
<dbReference type="GO" id="GO:0005506">
    <property type="term" value="F:iron ion binding"/>
    <property type="evidence" value="ECO:0007669"/>
    <property type="project" value="InterPro"/>
</dbReference>
<dbReference type="EMBL" id="LR131271">
    <property type="protein sequence ID" value="VDR26134.1"/>
    <property type="molecule type" value="Genomic_DNA"/>
</dbReference>
<dbReference type="PRINTS" id="PR00359">
    <property type="entry name" value="BP450"/>
</dbReference>
<sequence>MSEAIINSEQAALQQERVDFVSAIAAELPLFAIASLVGIPHDDRHQIFA</sequence>
<dbReference type="AlphaFoldDB" id="A0A3P8IVI4"/>
<name>A0A3P8IVI4_RAOTE</name>
<keyword evidence="2" id="KW-0812">Transmembrane</keyword>
<protein>
    <submittedName>
        <fullName evidence="3">Uncharacterized protein</fullName>
    </submittedName>
</protein>
<gene>
    <name evidence="3" type="ORF">NCTC13098_02473</name>
</gene>
<dbReference type="KEGG" id="rtg:NCTC13098_02473"/>
<evidence type="ECO:0000256" key="1">
    <source>
        <dbReference type="ARBA" id="ARBA00010617"/>
    </source>
</evidence>